<dbReference type="GO" id="GO:0003941">
    <property type="term" value="F:L-serine ammonia-lyase activity"/>
    <property type="evidence" value="ECO:0007669"/>
    <property type="project" value="TreeGrafter"/>
</dbReference>
<evidence type="ECO:0000256" key="1">
    <source>
        <dbReference type="ARBA" id="ARBA00001933"/>
    </source>
</evidence>
<keyword evidence="2" id="KW-0663">Pyridoxal phosphate</keyword>
<evidence type="ECO:0008006" key="5">
    <source>
        <dbReference type="Google" id="ProtNLM"/>
    </source>
</evidence>
<proteinExistence type="predicted"/>
<protein>
    <recommendedName>
        <fullName evidence="5">Tryptophan synthase beta chain-like PALP domain-containing protein</fullName>
    </recommendedName>
</protein>
<dbReference type="PANTHER" id="PTHR48078">
    <property type="entry name" value="THREONINE DEHYDRATASE, MITOCHONDRIAL-RELATED"/>
    <property type="match status" value="1"/>
</dbReference>
<evidence type="ECO:0000313" key="4">
    <source>
        <dbReference type="EMBL" id="SPD03594.1"/>
    </source>
</evidence>
<name>A0A2N9GWB1_FAGSY</name>
<dbReference type="GO" id="GO:0004794">
    <property type="term" value="F:threonine deaminase activity"/>
    <property type="evidence" value="ECO:0007669"/>
    <property type="project" value="TreeGrafter"/>
</dbReference>
<dbReference type="PANTHER" id="PTHR48078:SF11">
    <property type="entry name" value="THREONINE DEHYDRATASE, MITOCHONDRIAL"/>
    <property type="match status" value="1"/>
</dbReference>
<dbReference type="SUPFAM" id="SSF53686">
    <property type="entry name" value="Tryptophan synthase beta subunit-like PLP-dependent enzymes"/>
    <property type="match status" value="1"/>
</dbReference>
<evidence type="ECO:0000256" key="2">
    <source>
        <dbReference type="ARBA" id="ARBA00022898"/>
    </source>
</evidence>
<dbReference type="GO" id="GO:0006567">
    <property type="term" value="P:L-threonine catabolic process"/>
    <property type="evidence" value="ECO:0007669"/>
    <property type="project" value="TreeGrafter"/>
</dbReference>
<gene>
    <name evidence="4" type="ORF">FSB_LOCUS31476</name>
</gene>
<comment type="cofactor">
    <cofactor evidence="1">
        <name>pyridoxal 5'-phosphate</name>
        <dbReference type="ChEBI" id="CHEBI:597326"/>
    </cofactor>
</comment>
<dbReference type="GO" id="GO:0006565">
    <property type="term" value="P:L-serine catabolic process"/>
    <property type="evidence" value="ECO:0007669"/>
    <property type="project" value="TreeGrafter"/>
</dbReference>
<dbReference type="EMBL" id="OIVN01002435">
    <property type="protein sequence ID" value="SPD03594.1"/>
    <property type="molecule type" value="Genomic_DNA"/>
</dbReference>
<dbReference type="GO" id="GO:0009097">
    <property type="term" value="P:isoleucine biosynthetic process"/>
    <property type="evidence" value="ECO:0007669"/>
    <property type="project" value="TreeGrafter"/>
</dbReference>
<keyword evidence="3" id="KW-0456">Lyase</keyword>
<evidence type="ECO:0000256" key="3">
    <source>
        <dbReference type="ARBA" id="ARBA00023239"/>
    </source>
</evidence>
<organism evidence="4">
    <name type="scientific">Fagus sylvatica</name>
    <name type="common">Beechnut</name>
    <dbReference type="NCBI Taxonomy" id="28930"/>
    <lineage>
        <taxon>Eukaryota</taxon>
        <taxon>Viridiplantae</taxon>
        <taxon>Streptophyta</taxon>
        <taxon>Embryophyta</taxon>
        <taxon>Tracheophyta</taxon>
        <taxon>Spermatophyta</taxon>
        <taxon>Magnoliopsida</taxon>
        <taxon>eudicotyledons</taxon>
        <taxon>Gunneridae</taxon>
        <taxon>Pentapetalae</taxon>
        <taxon>rosids</taxon>
        <taxon>fabids</taxon>
        <taxon>Fagales</taxon>
        <taxon>Fagaceae</taxon>
        <taxon>Fagus</taxon>
    </lineage>
</organism>
<dbReference type="AlphaFoldDB" id="A0A2N9GWB1"/>
<dbReference type="InterPro" id="IPR036052">
    <property type="entry name" value="TrpB-like_PALP_sf"/>
</dbReference>
<dbReference type="InterPro" id="IPR050147">
    <property type="entry name" value="Ser/Thr_Dehydratase"/>
</dbReference>
<sequence length="131" mass="14312">MGKFAEGVAVEVVGEETLRLCRELIDGIVLVSQDAVCASIQDMFEEKRSILEPVGALAIAGAQAFCKYYGLKGEYVVAVTSGANMNFDKLRLVSQLADVGKQHEPEAVPLTFVPEKWEKFIQFNGLLIICS</sequence>
<dbReference type="Gene3D" id="3.40.50.1100">
    <property type="match status" value="1"/>
</dbReference>
<reference evidence="4" key="1">
    <citation type="submission" date="2018-02" db="EMBL/GenBank/DDBJ databases">
        <authorList>
            <person name="Cohen D.B."/>
            <person name="Kent A.D."/>
        </authorList>
    </citation>
    <scope>NUCLEOTIDE SEQUENCE</scope>
</reference>
<accession>A0A2N9GWB1</accession>